<gene>
    <name evidence="4" type="ORF">PARMNEM_LOCUS17380</name>
</gene>
<evidence type="ECO:0000259" key="3">
    <source>
        <dbReference type="Pfam" id="PF17921"/>
    </source>
</evidence>
<dbReference type="InterPro" id="IPR050951">
    <property type="entry name" value="Retrovirus_Pol_polyprotein"/>
</dbReference>
<evidence type="ECO:0000313" key="4">
    <source>
        <dbReference type="EMBL" id="CAK1598385.1"/>
    </source>
</evidence>
<dbReference type="GO" id="GO:0003964">
    <property type="term" value="F:RNA-directed DNA polymerase activity"/>
    <property type="evidence" value="ECO:0007669"/>
    <property type="project" value="UniProtKB-EC"/>
</dbReference>
<dbReference type="Pfam" id="PF17921">
    <property type="entry name" value="Integrase_H2C2"/>
    <property type="match status" value="1"/>
</dbReference>
<accession>A0AAV1LSH8</accession>
<evidence type="ECO:0000313" key="5">
    <source>
        <dbReference type="Proteomes" id="UP001314205"/>
    </source>
</evidence>
<sequence>MSIYGKVPVFDCKTDEWVVHVAQLYNFFIANGIDDITDVQRVRRRAILLNGMLQDSYRLTRDLLYPNTPESTYYKVIVATLDGHFDPKKCIYDERQKFCSAKKDPHESMVEYAARLRGLASACCFGTALEMCLTDRFVLGLDSASARGKLFREDPNQLKLNKALEVACAVESAQRIVSASDSAELIKSEPVLYTNSQRKATASGGTRGGRARGGSDGGALRCSVCGARSHDTSDMADVDDVTSYVNTLVAAGVPLPASLDKLRATFHKDKFLSPVMQYVTKSWPRKVSSELLPYNRCQRELYVDSGVLMRGHKIVMPTVYRAAVLQELHAAHLGVIKMKMIARERCWYPGIDSDIENMASNCGRCISL</sequence>
<feature type="compositionally biased region" description="Gly residues" evidence="2">
    <location>
        <begin position="205"/>
        <end position="217"/>
    </location>
</feature>
<feature type="domain" description="Integrase zinc-binding" evidence="3">
    <location>
        <begin position="317"/>
        <end position="365"/>
    </location>
</feature>
<dbReference type="Gene3D" id="1.10.340.70">
    <property type="match status" value="1"/>
</dbReference>
<dbReference type="PANTHER" id="PTHR37984:SF5">
    <property type="entry name" value="PROTEIN NYNRIN-LIKE"/>
    <property type="match status" value="1"/>
</dbReference>
<feature type="region of interest" description="Disordered" evidence="2">
    <location>
        <begin position="197"/>
        <end position="217"/>
    </location>
</feature>
<reference evidence="4 5" key="1">
    <citation type="submission" date="2023-11" db="EMBL/GenBank/DDBJ databases">
        <authorList>
            <person name="Hedman E."/>
            <person name="Englund M."/>
            <person name="Stromberg M."/>
            <person name="Nyberg Akerstrom W."/>
            <person name="Nylinder S."/>
            <person name="Jareborg N."/>
            <person name="Kallberg Y."/>
            <person name="Kronander E."/>
        </authorList>
    </citation>
    <scope>NUCLEOTIDE SEQUENCE [LARGE SCALE GENOMIC DNA]</scope>
</reference>
<name>A0AAV1LSH8_9NEOP</name>
<dbReference type="InterPro" id="IPR041588">
    <property type="entry name" value="Integrase_H2C2"/>
</dbReference>
<dbReference type="PANTHER" id="PTHR37984">
    <property type="entry name" value="PROTEIN CBG26694"/>
    <property type="match status" value="1"/>
</dbReference>
<dbReference type="Proteomes" id="UP001314205">
    <property type="component" value="Unassembled WGS sequence"/>
</dbReference>
<dbReference type="AlphaFoldDB" id="A0AAV1LSH8"/>
<dbReference type="EMBL" id="CAVLGL010000104">
    <property type="protein sequence ID" value="CAK1598385.1"/>
    <property type="molecule type" value="Genomic_DNA"/>
</dbReference>
<comment type="caution">
    <text evidence="4">The sequence shown here is derived from an EMBL/GenBank/DDBJ whole genome shotgun (WGS) entry which is preliminary data.</text>
</comment>
<evidence type="ECO:0000256" key="2">
    <source>
        <dbReference type="SAM" id="MobiDB-lite"/>
    </source>
</evidence>
<proteinExistence type="predicted"/>
<keyword evidence="5" id="KW-1185">Reference proteome</keyword>
<protein>
    <recommendedName>
        <fullName evidence="1">RNA-directed DNA polymerase</fullName>
        <ecNumber evidence="1">2.7.7.49</ecNumber>
    </recommendedName>
</protein>
<dbReference type="EC" id="2.7.7.49" evidence="1"/>
<evidence type="ECO:0000256" key="1">
    <source>
        <dbReference type="ARBA" id="ARBA00012493"/>
    </source>
</evidence>
<organism evidence="4 5">
    <name type="scientific">Parnassius mnemosyne</name>
    <name type="common">clouded apollo</name>
    <dbReference type="NCBI Taxonomy" id="213953"/>
    <lineage>
        <taxon>Eukaryota</taxon>
        <taxon>Metazoa</taxon>
        <taxon>Ecdysozoa</taxon>
        <taxon>Arthropoda</taxon>
        <taxon>Hexapoda</taxon>
        <taxon>Insecta</taxon>
        <taxon>Pterygota</taxon>
        <taxon>Neoptera</taxon>
        <taxon>Endopterygota</taxon>
        <taxon>Lepidoptera</taxon>
        <taxon>Glossata</taxon>
        <taxon>Ditrysia</taxon>
        <taxon>Papilionoidea</taxon>
        <taxon>Papilionidae</taxon>
        <taxon>Parnassiinae</taxon>
        <taxon>Parnassini</taxon>
        <taxon>Parnassius</taxon>
        <taxon>Driopa</taxon>
    </lineage>
</organism>